<comment type="subcellular location">
    <subcellularLocation>
        <location evidence="1">Nucleus</location>
    </subcellularLocation>
</comment>
<feature type="region of interest" description="Disordered" evidence="5">
    <location>
        <begin position="602"/>
        <end position="632"/>
    </location>
</feature>
<dbReference type="OrthoDB" id="440676at2759"/>
<protein>
    <recommendedName>
        <fullName evidence="6">Chromatin assembly factor 1 subunit A dimerization domain-containing protein</fullName>
    </recommendedName>
</protein>
<sequence>MDTGNKVMMDTNMNTVADEGNMAVTSKCIEQRADSTLSTIDPASTSTKSSTPLAELRNGKVLFKQKCVAFEKLSETMQEIVKFREMIQQRLQDREPPLNTIPSEHKPVLGKLVHESDKSLSALCKHIQEQLLPADEEDEGISTSNTALPLTVIETEVTSIAHRKNYGLDSCPDGGRIPSSLCVWRWELDRQLWAWLPKSAREKAESRHQERMDAKQQLASMFASLKQEERDALLNRKSGAKQKQKQKEKENPKVDVIHVDHPINSATAPGVAQDDAQEAEGSNTPQKTVARYKKVPSFEEAAKEKEKLEKKTTKAEQDKKKKEAQEKSRSLMANFFCKGKTKGKTGSTAGPSTNKGVVKESSSSTKQSDFDNAFKPFALKKGVDLAPVNRFTEAKKSQSIHRGQSSSEAILIDDDETRVDLGIVMRHNLPAIDVSSMSSRDRLASLLTALPPSVNPALLKRPASTTPHLKTYTTHSVREVMAQLSEAEVAGDESRVRDLLNLLRSRSKIPAKIFCFADDARPGYFGTFTRTSRIIGSRSPFVRDTVAHDYNYDSGEEWEEEGEGEEVDGSDEEGGEAAADEEDSDLDSWLVDDDDVEEVGTPIEERAGSPGFFPPPLSTDKKRKSVASEARPKAEKKRKVIVPLVPFTKGPCWENAIGQCDYEPFEAYRIQLFNDTPYPIDPFTFVLAPSTASKNPAHRTNGVFLVPPVPGQAQSNTATSCDSAMANTPALPTTIVKRASGPAPKTSFPDDHLPALLSRIRLTPTANLTVLIEMVYASFQEQRIKVKKNALEAKIREVCEKCKFRKVWVVKGESQDPFAA</sequence>
<feature type="compositionally biased region" description="Acidic residues" evidence="5">
    <location>
        <begin position="554"/>
        <end position="588"/>
    </location>
</feature>
<organism evidence="7 8">
    <name type="scientific">Neolentinus lepideus HHB14362 ss-1</name>
    <dbReference type="NCBI Taxonomy" id="1314782"/>
    <lineage>
        <taxon>Eukaryota</taxon>
        <taxon>Fungi</taxon>
        <taxon>Dikarya</taxon>
        <taxon>Basidiomycota</taxon>
        <taxon>Agaricomycotina</taxon>
        <taxon>Agaricomycetes</taxon>
        <taxon>Gloeophyllales</taxon>
        <taxon>Gloeophyllaceae</taxon>
        <taxon>Neolentinus</taxon>
    </lineage>
</organism>
<keyword evidence="4" id="KW-0539">Nucleus</keyword>
<evidence type="ECO:0000256" key="1">
    <source>
        <dbReference type="ARBA" id="ARBA00004123"/>
    </source>
</evidence>
<keyword evidence="3" id="KW-0234">DNA repair</keyword>
<dbReference type="GO" id="GO:0006281">
    <property type="term" value="P:DNA repair"/>
    <property type="evidence" value="ECO:0007669"/>
    <property type="project" value="UniProtKB-KW"/>
</dbReference>
<dbReference type="AlphaFoldDB" id="A0A165UQN3"/>
<evidence type="ECO:0000256" key="3">
    <source>
        <dbReference type="ARBA" id="ARBA00023204"/>
    </source>
</evidence>
<keyword evidence="8" id="KW-1185">Reference proteome</keyword>
<dbReference type="PANTHER" id="PTHR15272">
    <property type="entry name" value="CHROMATIN ASSEMBLY FACTOR 1 SUBUNIT A CAF-1 SUBUNIT A"/>
    <property type="match status" value="1"/>
</dbReference>
<name>A0A165UQN3_9AGAM</name>
<evidence type="ECO:0000313" key="7">
    <source>
        <dbReference type="EMBL" id="KZT28551.1"/>
    </source>
</evidence>
<dbReference type="PANTHER" id="PTHR15272:SF0">
    <property type="entry name" value="CHROMATIN ASSEMBLY FACTOR 1 SUBUNIT A"/>
    <property type="match status" value="1"/>
</dbReference>
<accession>A0A165UQN3</accession>
<dbReference type="STRING" id="1314782.A0A165UQN3"/>
<keyword evidence="2" id="KW-0227">DNA damage</keyword>
<dbReference type="Proteomes" id="UP000076761">
    <property type="component" value="Unassembled WGS sequence"/>
</dbReference>
<feature type="compositionally biased region" description="Basic and acidic residues" evidence="5">
    <location>
        <begin position="245"/>
        <end position="261"/>
    </location>
</feature>
<dbReference type="EMBL" id="KV425557">
    <property type="protein sequence ID" value="KZT28551.1"/>
    <property type="molecule type" value="Genomic_DNA"/>
</dbReference>
<dbReference type="GO" id="GO:0006334">
    <property type="term" value="P:nucleosome assembly"/>
    <property type="evidence" value="ECO:0007669"/>
    <property type="project" value="TreeGrafter"/>
</dbReference>
<feature type="region of interest" description="Disordered" evidence="5">
    <location>
        <begin position="553"/>
        <end position="588"/>
    </location>
</feature>
<dbReference type="InterPro" id="IPR022043">
    <property type="entry name" value="CAF1A_DD"/>
</dbReference>
<dbReference type="InParanoid" id="A0A165UQN3"/>
<reference evidence="7 8" key="1">
    <citation type="journal article" date="2016" name="Mol. Biol. Evol.">
        <title>Comparative Genomics of Early-Diverging Mushroom-Forming Fungi Provides Insights into the Origins of Lignocellulose Decay Capabilities.</title>
        <authorList>
            <person name="Nagy L.G."/>
            <person name="Riley R."/>
            <person name="Tritt A."/>
            <person name="Adam C."/>
            <person name="Daum C."/>
            <person name="Floudas D."/>
            <person name="Sun H."/>
            <person name="Yadav J.S."/>
            <person name="Pangilinan J."/>
            <person name="Larsson K.H."/>
            <person name="Matsuura K."/>
            <person name="Barry K."/>
            <person name="Labutti K."/>
            <person name="Kuo R."/>
            <person name="Ohm R.A."/>
            <person name="Bhattacharya S.S."/>
            <person name="Shirouzu T."/>
            <person name="Yoshinaga Y."/>
            <person name="Martin F.M."/>
            <person name="Grigoriev I.V."/>
            <person name="Hibbett D.S."/>
        </authorList>
    </citation>
    <scope>NUCLEOTIDE SEQUENCE [LARGE SCALE GENOMIC DNA]</scope>
    <source>
        <strain evidence="7 8">HHB14362 ss-1</strain>
    </source>
</reference>
<dbReference type="Pfam" id="PF12253">
    <property type="entry name" value="CAF1A_dimeriz"/>
    <property type="match status" value="1"/>
</dbReference>
<proteinExistence type="predicted"/>
<feature type="compositionally biased region" description="Basic and acidic residues" evidence="5">
    <location>
        <begin position="296"/>
        <end position="329"/>
    </location>
</feature>
<feature type="domain" description="Chromatin assembly factor 1 subunit A dimerization" evidence="6">
    <location>
        <begin position="512"/>
        <end position="583"/>
    </location>
</feature>
<evidence type="ECO:0000259" key="6">
    <source>
        <dbReference type="Pfam" id="PF12253"/>
    </source>
</evidence>
<feature type="compositionally biased region" description="Low complexity" evidence="5">
    <location>
        <begin position="344"/>
        <end position="353"/>
    </location>
</feature>
<dbReference type="GO" id="GO:0005634">
    <property type="term" value="C:nucleus"/>
    <property type="evidence" value="ECO:0007669"/>
    <property type="project" value="UniProtKB-SubCell"/>
</dbReference>
<gene>
    <name evidence="7" type="ORF">NEOLEDRAFT_1175854</name>
</gene>
<evidence type="ECO:0000256" key="4">
    <source>
        <dbReference type="ARBA" id="ARBA00023242"/>
    </source>
</evidence>
<evidence type="ECO:0000256" key="2">
    <source>
        <dbReference type="ARBA" id="ARBA00022763"/>
    </source>
</evidence>
<dbReference type="GO" id="GO:0033186">
    <property type="term" value="C:CAF-1 complex"/>
    <property type="evidence" value="ECO:0007669"/>
    <property type="project" value="TreeGrafter"/>
</dbReference>
<evidence type="ECO:0000256" key="5">
    <source>
        <dbReference type="SAM" id="MobiDB-lite"/>
    </source>
</evidence>
<feature type="region of interest" description="Disordered" evidence="5">
    <location>
        <begin position="235"/>
        <end position="370"/>
    </location>
</feature>
<evidence type="ECO:0000313" key="8">
    <source>
        <dbReference type="Proteomes" id="UP000076761"/>
    </source>
</evidence>